<name>A0ABR9RYR7_9BURK</name>
<dbReference type="EMBL" id="JADDIV010000001">
    <property type="protein sequence ID" value="MBE7366034.1"/>
    <property type="molecule type" value="Genomic_DNA"/>
</dbReference>
<reference evidence="16 17" key="1">
    <citation type="submission" date="2020-10" db="EMBL/GenBank/DDBJ databases">
        <title>Ramlibacter sp. HM2 16S ribosomal RNA gene Genome sequencing and assembly.</title>
        <authorList>
            <person name="Kang M."/>
        </authorList>
    </citation>
    <scope>NUCLEOTIDE SEQUENCE [LARGE SCALE GENOMIC DNA]</scope>
    <source>
        <strain evidence="16 17">HM2</strain>
    </source>
</reference>
<keyword evidence="8 16" id="KW-0418">Kinase</keyword>
<dbReference type="InterPro" id="IPR036097">
    <property type="entry name" value="HisK_dim/P_sf"/>
</dbReference>
<evidence type="ECO:0000256" key="5">
    <source>
        <dbReference type="ARBA" id="ARBA00022679"/>
    </source>
</evidence>
<dbReference type="PROSITE" id="PS50109">
    <property type="entry name" value="HIS_KIN"/>
    <property type="match status" value="1"/>
</dbReference>
<evidence type="ECO:0000313" key="17">
    <source>
        <dbReference type="Proteomes" id="UP000806285"/>
    </source>
</evidence>
<dbReference type="InterPro" id="IPR036890">
    <property type="entry name" value="HATPase_C_sf"/>
</dbReference>
<evidence type="ECO:0000256" key="7">
    <source>
        <dbReference type="ARBA" id="ARBA00022741"/>
    </source>
</evidence>
<evidence type="ECO:0000256" key="10">
    <source>
        <dbReference type="ARBA" id="ARBA00022989"/>
    </source>
</evidence>
<dbReference type="InterPro" id="IPR050428">
    <property type="entry name" value="TCS_sensor_his_kinase"/>
</dbReference>
<dbReference type="SMART" id="SM00388">
    <property type="entry name" value="HisKA"/>
    <property type="match status" value="1"/>
</dbReference>
<accession>A0ABR9RYR7</accession>
<dbReference type="InterPro" id="IPR013727">
    <property type="entry name" value="2CSK_N"/>
</dbReference>
<comment type="catalytic activity">
    <reaction evidence="1">
        <text>ATP + protein L-histidine = ADP + protein N-phospho-L-histidine.</text>
        <dbReference type="EC" id="2.7.13.3"/>
    </reaction>
</comment>
<feature type="region of interest" description="Disordered" evidence="12">
    <location>
        <begin position="58"/>
        <end position="80"/>
    </location>
</feature>
<sequence>MSLQRRLMLYLLACAPLVWSVALLFSVDRARYQVNELYDTELIRLARQVLATQRPAASPEAALPQLPPLPAPGAPDSGESDVRDLAVAVWDKDGRLQVADREGGSLPYRRDAVGFVDEAVGGRPWRLYYLQAPSGALVASGQAAYERDELVLSLVGSQVLPWLLVLPVLLFAMAWAVRRALAPIHELTGDLGARDGENLTPVADAQAPAELRPLLAAMNSLFARIESLLARERRFTAEAAHELRTPLAVLRAQWDVVKRSRSNEERARAQQQMDAGLARMDRLVTQMLALSRAESTAPVHAGADVDWPAIVEQVMGDCLELAHRRDIELVCDWPSSGRPALPLVGDGHLLTVLLRNLVDNAARYAPAGSTVALRMGEDGIEVENAGGPLPPEQLAALGQRFHRPPGQVEAGSGLGISIVQRIAALHGLEVVYDAGAGGHAVRAVVRFARPTST</sequence>
<feature type="domain" description="Histidine kinase" evidence="14">
    <location>
        <begin position="238"/>
        <end position="453"/>
    </location>
</feature>
<dbReference type="InterPro" id="IPR003661">
    <property type="entry name" value="HisK_dim/P_dom"/>
</dbReference>
<comment type="caution">
    <text evidence="16">The sequence shown here is derived from an EMBL/GenBank/DDBJ whole genome shotgun (WGS) entry which is preliminary data.</text>
</comment>
<evidence type="ECO:0000256" key="1">
    <source>
        <dbReference type="ARBA" id="ARBA00000085"/>
    </source>
</evidence>
<evidence type="ECO:0000256" key="11">
    <source>
        <dbReference type="ARBA" id="ARBA00023012"/>
    </source>
</evidence>
<keyword evidence="7" id="KW-0547">Nucleotide-binding</keyword>
<evidence type="ECO:0000256" key="3">
    <source>
        <dbReference type="ARBA" id="ARBA00012438"/>
    </source>
</evidence>
<dbReference type="GO" id="GO:0016301">
    <property type="term" value="F:kinase activity"/>
    <property type="evidence" value="ECO:0007669"/>
    <property type="project" value="UniProtKB-KW"/>
</dbReference>
<feature type="transmembrane region" description="Helical" evidence="13">
    <location>
        <begin position="7"/>
        <end position="27"/>
    </location>
</feature>
<dbReference type="Pfam" id="PF08521">
    <property type="entry name" value="2CSK_N"/>
    <property type="match status" value="1"/>
</dbReference>
<evidence type="ECO:0000259" key="15">
    <source>
        <dbReference type="PROSITE" id="PS50885"/>
    </source>
</evidence>
<keyword evidence="4" id="KW-0597">Phosphoprotein</keyword>
<evidence type="ECO:0000256" key="2">
    <source>
        <dbReference type="ARBA" id="ARBA00004141"/>
    </source>
</evidence>
<evidence type="ECO:0000259" key="14">
    <source>
        <dbReference type="PROSITE" id="PS50109"/>
    </source>
</evidence>
<dbReference type="Gene3D" id="1.20.5.1040">
    <property type="entry name" value="Sensor protein qsec"/>
    <property type="match status" value="2"/>
</dbReference>
<evidence type="ECO:0000256" key="9">
    <source>
        <dbReference type="ARBA" id="ARBA00022840"/>
    </source>
</evidence>
<dbReference type="InterPro" id="IPR003594">
    <property type="entry name" value="HATPase_dom"/>
</dbReference>
<keyword evidence="5" id="KW-0808">Transferase</keyword>
<organism evidence="16 17">
    <name type="scientific">Ramlibacter pallidus</name>
    <dbReference type="NCBI Taxonomy" id="2780087"/>
    <lineage>
        <taxon>Bacteria</taxon>
        <taxon>Pseudomonadati</taxon>
        <taxon>Pseudomonadota</taxon>
        <taxon>Betaproteobacteria</taxon>
        <taxon>Burkholderiales</taxon>
        <taxon>Comamonadaceae</taxon>
        <taxon>Ramlibacter</taxon>
    </lineage>
</organism>
<dbReference type="Pfam" id="PF02518">
    <property type="entry name" value="HATPase_c"/>
    <property type="match status" value="1"/>
</dbReference>
<dbReference type="PANTHER" id="PTHR45436">
    <property type="entry name" value="SENSOR HISTIDINE KINASE YKOH"/>
    <property type="match status" value="1"/>
</dbReference>
<dbReference type="PANTHER" id="PTHR45436:SF14">
    <property type="entry name" value="SENSOR PROTEIN QSEC"/>
    <property type="match status" value="1"/>
</dbReference>
<dbReference type="SMART" id="SM00387">
    <property type="entry name" value="HATPase_c"/>
    <property type="match status" value="1"/>
</dbReference>
<evidence type="ECO:0000256" key="8">
    <source>
        <dbReference type="ARBA" id="ARBA00022777"/>
    </source>
</evidence>
<keyword evidence="10 13" id="KW-1133">Transmembrane helix</keyword>
<dbReference type="Proteomes" id="UP000806285">
    <property type="component" value="Unassembled WGS sequence"/>
</dbReference>
<keyword evidence="13" id="KW-0472">Membrane</keyword>
<dbReference type="CDD" id="cd00082">
    <property type="entry name" value="HisKA"/>
    <property type="match status" value="1"/>
</dbReference>
<evidence type="ECO:0000256" key="6">
    <source>
        <dbReference type="ARBA" id="ARBA00022692"/>
    </source>
</evidence>
<keyword evidence="9" id="KW-0067">ATP-binding</keyword>
<dbReference type="InterPro" id="IPR003660">
    <property type="entry name" value="HAMP_dom"/>
</dbReference>
<dbReference type="SUPFAM" id="SSF47384">
    <property type="entry name" value="Homodimeric domain of signal transducing histidine kinase"/>
    <property type="match status" value="1"/>
</dbReference>
<keyword evidence="6 13" id="KW-0812">Transmembrane</keyword>
<dbReference type="InterPro" id="IPR005467">
    <property type="entry name" value="His_kinase_dom"/>
</dbReference>
<evidence type="ECO:0000256" key="12">
    <source>
        <dbReference type="SAM" id="MobiDB-lite"/>
    </source>
</evidence>
<keyword evidence="17" id="KW-1185">Reference proteome</keyword>
<dbReference type="RefSeq" id="WP_193674675.1">
    <property type="nucleotide sequence ID" value="NZ_JADDIV010000001.1"/>
</dbReference>
<comment type="subcellular location">
    <subcellularLocation>
        <location evidence="2">Membrane</location>
        <topology evidence="2">Multi-pass membrane protein</topology>
    </subcellularLocation>
</comment>
<evidence type="ECO:0000313" key="16">
    <source>
        <dbReference type="EMBL" id="MBE7366034.1"/>
    </source>
</evidence>
<proteinExistence type="predicted"/>
<dbReference type="PROSITE" id="PS50885">
    <property type="entry name" value="HAMP"/>
    <property type="match status" value="1"/>
</dbReference>
<dbReference type="SUPFAM" id="SSF55874">
    <property type="entry name" value="ATPase domain of HSP90 chaperone/DNA topoisomerase II/histidine kinase"/>
    <property type="match status" value="1"/>
</dbReference>
<keyword evidence="11" id="KW-0902">Two-component regulatory system</keyword>
<evidence type="ECO:0000256" key="13">
    <source>
        <dbReference type="SAM" id="Phobius"/>
    </source>
</evidence>
<feature type="domain" description="HAMP" evidence="15">
    <location>
        <begin position="178"/>
        <end position="230"/>
    </location>
</feature>
<dbReference type="Gene3D" id="1.10.287.130">
    <property type="match status" value="1"/>
</dbReference>
<protein>
    <recommendedName>
        <fullName evidence="3">histidine kinase</fullName>
        <ecNumber evidence="3">2.7.13.3</ecNumber>
    </recommendedName>
</protein>
<dbReference type="EC" id="2.7.13.3" evidence="3"/>
<dbReference type="Gene3D" id="3.30.565.10">
    <property type="entry name" value="Histidine kinase-like ATPase, C-terminal domain"/>
    <property type="match status" value="1"/>
</dbReference>
<gene>
    <name evidence="16" type="ORF">IM787_00510</name>
</gene>
<evidence type="ECO:0000256" key="4">
    <source>
        <dbReference type="ARBA" id="ARBA00022553"/>
    </source>
</evidence>
<dbReference type="Pfam" id="PF00512">
    <property type="entry name" value="HisKA"/>
    <property type="match status" value="1"/>
</dbReference>